<evidence type="ECO:0000256" key="1">
    <source>
        <dbReference type="ARBA" id="ARBA00001933"/>
    </source>
</evidence>
<dbReference type="InterPro" id="IPR015424">
    <property type="entry name" value="PyrdxlP-dep_Trfase"/>
</dbReference>
<proteinExistence type="predicted"/>
<feature type="domain" description="Aminotransferase class I/classII large" evidence="4">
    <location>
        <begin position="137"/>
        <end position="325"/>
    </location>
</feature>
<dbReference type="SUPFAM" id="SSF53383">
    <property type="entry name" value="PLP-dependent transferases"/>
    <property type="match status" value="1"/>
</dbReference>
<accession>A0A9P6M0L3</accession>
<evidence type="ECO:0000256" key="2">
    <source>
        <dbReference type="ARBA" id="ARBA00022679"/>
    </source>
</evidence>
<dbReference type="InterPro" id="IPR015421">
    <property type="entry name" value="PyrdxlP-dep_Trfase_major"/>
</dbReference>
<evidence type="ECO:0000313" key="5">
    <source>
        <dbReference type="EMBL" id="KAF9958336.1"/>
    </source>
</evidence>
<keyword evidence="6" id="KW-1185">Reference proteome</keyword>
<organism evidence="5 6">
    <name type="scientific">Mortierella alpina</name>
    <name type="common">Oleaginous fungus</name>
    <name type="synonym">Mortierella renispora</name>
    <dbReference type="NCBI Taxonomy" id="64518"/>
    <lineage>
        <taxon>Eukaryota</taxon>
        <taxon>Fungi</taxon>
        <taxon>Fungi incertae sedis</taxon>
        <taxon>Mucoromycota</taxon>
        <taxon>Mortierellomycotina</taxon>
        <taxon>Mortierellomycetes</taxon>
        <taxon>Mortierellales</taxon>
        <taxon>Mortierellaceae</taxon>
        <taxon>Mortierella</taxon>
    </lineage>
</organism>
<evidence type="ECO:0000313" key="6">
    <source>
        <dbReference type="Proteomes" id="UP000738359"/>
    </source>
</evidence>
<reference evidence="5" key="1">
    <citation type="journal article" date="2020" name="Fungal Divers.">
        <title>Resolving the Mortierellaceae phylogeny through synthesis of multi-gene phylogenetics and phylogenomics.</title>
        <authorList>
            <person name="Vandepol N."/>
            <person name="Liber J."/>
            <person name="Desiro A."/>
            <person name="Na H."/>
            <person name="Kennedy M."/>
            <person name="Barry K."/>
            <person name="Grigoriev I.V."/>
            <person name="Miller A.N."/>
            <person name="O'Donnell K."/>
            <person name="Stajich J.E."/>
            <person name="Bonito G."/>
        </authorList>
    </citation>
    <scope>NUCLEOTIDE SEQUENCE</scope>
    <source>
        <strain evidence="5">CK1249</strain>
    </source>
</reference>
<dbReference type="PANTHER" id="PTHR13693:SF100">
    <property type="entry name" value="8-AMINO-7-OXONONANOATE SYNTHASE"/>
    <property type="match status" value="1"/>
</dbReference>
<dbReference type="OrthoDB" id="2382073at2759"/>
<dbReference type="EMBL" id="JAAAHY010000732">
    <property type="protein sequence ID" value="KAF9958336.1"/>
    <property type="molecule type" value="Genomic_DNA"/>
</dbReference>
<dbReference type="GO" id="GO:0008710">
    <property type="term" value="F:8-amino-7-oxononanoate synthase activity"/>
    <property type="evidence" value="ECO:0007669"/>
    <property type="project" value="TreeGrafter"/>
</dbReference>
<dbReference type="GO" id="GO:0009102">
    <property type="term" value="P:biotin biosynthetic process"/>
    <property type="evidence" value="ECO:0007669"/>
    <property type="project" value="TreeGrafter"/>
</dbReference>
<dbReference type="InterPro" id="IPR050087">
    <property type="entry name" value="AON_synthase_class-II"/>
</dbReference>
<comment type="cofactor">
    <cofactor evidence="1">
        <name>pyridoxal 5'-phosphate</name>
        <dbReference type="ChEBI" id="CHEBI:597326"/>
    </cofactor>
</comment>
<dbReference type="Proteomes" id="UP000738359">
    <property type="component" value="Unassembled WGS sequence"/>
</dbReference>
<keyword evidence="3" id="KW-0663">Pyridoxal phosphate</keyword>
<dbReference type="InterPro" id="IPR004839">
    <property type="entry name" value="Aminotransferase_I/II_large"/>
</dbReference>
<evidence type="ECO:0000256" key="3">
    <source>
        <dbReference type="ARBA" id="ARBA00022898"/>
    </source>
</evidence>
<dbReference type="PANTHER" id="PTHR13693">
    <property type="entry name" value="CLASS II AMINOTRANSFERASE/8-AMINO-7-OXONONANOATE SYNTHASE"/>
    <property type="match status" value="1"/>
</dbReference>
<dbReference type="Gene3D" id="3.40.640.10">
    <property type="entry name" value="Type I PLP-dependent aspartate aminotransferase-like (Major domain)"/>
    <property type="match status" value="1"/>
</dbReference>
<dbReference type="InterPro" id="IPR015422">
    <property type="entry name" value="PyrdxlP-dep_Trfase_small"/>
</dbReference>
<name>A0A9P6M0L3_MORAP</name>
<dbReference type="GO" id="GO:0030170">
    <property type="term" value="F:pyridoxal phosphate binding"/>
    <property type="evidence" value="ECO:0007669"/>
    <property type="project" value="InterPro"/>
</dbReference>
<evidence type="ECO:0000259" key="4">
    <source>
        <dbReference type="Pfam" id="PF00155"/>
    </source>
</evidence>
<dbReference type="Gene3D" id="3.90.1150.10">
    <property type="entry name" value="Aspartate Aminotransferase, domain 1"/>
    <property type="match status" value="1"/>
</dbReference>
<comment type="caution">
    <text evidence="5">The sequence shown here is derived from an EMBL/GenBank/DDBJ whole genome shotgun (WGS) entry which is preliminary data.</text>
</comment>
<protein>
    <recommendedName>
        <fullName evidence="4">Aminotransferase class I/classII large domain-containing protein</fullName>
    </recommendedName>
</protein>
<gene>
    <name evidence="5" type="ORF">BGZ70_009224</name>
</gene>
<dbReference type="Pfam" id="PF00155">
    <property type="entry name" value="Aminotran_1_2"/>
    <property type="match status" value="1"/>
</dbReference>
<dbReference type="AlphaFoldDB" id="A0A9P6M0L3"/>
<sequence>MQATHQERVINYFKSRSENGQGAISDYLSADTSQASVFVHNSDYLRLANKQYVVSRQVEQLKTCSQDAFFSSTLLEDDGLHAQLERRLGQYYGKECILTQSGYVANTGLVHALCEPGTHVYTDNFTHASFFDGLRAKANMKKHGSGLIIIETLYSSNGTFAPVKEVIALKQKYDCVLVVDESHTLGIYGTHGYLHTLGVEKDVDYITASLAKAFCTRAGIIMGNSALFVKENSFPYIFSSALTENDIVRLDSMLDVIKDSDDRRERLMRVSHELREGLARVARVIRTPIPSPIVCVEVDSELKVAKLNRHLASRGVAAAVFVWPTRPKHLPVVRMTTHSELSASDISTIIAAVSSYSNVSKL</sequence>
<keyword evidence="2" id="KW-0808">Transferase</keyword>